<keyword evidence="4 6" id="KW-0694">RNA-binding</keyword>
<dbReference type="EMBL" id="CP136897">
    <property type="protein sequence ID" value="WOL16197.1"/>
    <property type="molecule type" value="Genomic_DNA"/>
</dbReference>
<dbReference type="InterPro" id="IPR000571">
    <property type="entry name" value="Znf_CCCH"/>
</dbReference>
<dbReference type="SMART" id="SM00360">
    <property type="entry name" value="RRM"/>
    <property type="match status" value="1"/>
</dbReference>
<evidence type="ECO:0000313" key="11">
    <source>
        <dbReference type="EMBL" id="WOL16197.1"/>
    </source>
</evidence>
<gene>
    <name evidence="11" type="ORF">Cni_G24979</name>
</gene>
<dbReference type="Pfam" id="PF23182">
    <property type="entry name" value="PABC_AtC3H46"/>
    <property type="match status" value="1"/>
</dbReference>
<dbReference type="GO" id="GO:0008270">
    <property type="term" value="F:zinc ion binding"/>
    <property type="evidence" value="ECO:0007669"/>
    <property type="project" value="UniProtKB-KW"/>
</dbReference>
<dbReference type="SUPFAM" id="SSF90229">
    <property type="entry name" value="CCCH zinc finger"/>
    <property type="match status" value="1"/>
</dbReference>
<dbReference type="InterPro" id="IPR056276">
    <property type="entry name" value="AtC3H46-like_PABC-like"/>
</dbReference>
<feature type="domain" description="C3H1-type" evidence="10">
    <location>
        <begin position="224"/>
        <end position="251"/>
    </location>
</feature>
<dbReference type="AlphaFoldDB" id="A0AAQ3KW77"/>
<dbReference type="InterPro" id="IPR035979">
    <property type="entry name" value="RBD_domain_sf"/>
</dbReference>
<dbReference type="InterPro" id="IPR000504">
    <property type="entry name" value="RRM_dom"/>
</dbReference>
<keyword evidence="12" id="KW-1185">Reference proteome</keyword>
<keyword evidence="2 7" id="KW-0863">Zinc-finger</keyword>
<evidence type="ECO:0000259" key="9">
    <source>
        <dbReference type="PROSITE" id="PS50102"/>
    </source>
</evidence>
<dbReference type="InterPro" id="IPR012677">
    <property type="entry name" value="Nucleotide-bd_a/b_plait_sf"/>
</dbReference>
<feature type="region of interest" description="Disordered" evidence="8">
    <location>
        <begin position="488"/>
        <end position="524"/>
    </location>
</feature>
<dbReference type="InterPro" id="IPR036855">
    <property type="entry name" value="Znf_CCCH_sf"/>
</dbReference>
<evidence type="ECO:0000256" key="5">
    <source>
        <dbReference type="ARBA" id="ARBA00023125"/>
    </source>
</evidence>
<feature type="compositionally biased region" description="Basic and acidic residues" evidence="8">
    <location>
        <begin position="498"/>
        <end position="513"/>
    </location>
</feature>
<evidence type="ECO:0000256" key="6">
    <source>
        <dbReference type="PROSITE-ProRule" id="PRU00176"/>
    </source>
</evidence>
<dbReference type="PROSITE" id="PS50103">
    <property type="entry name" value="ZF_C3H1"/>
    <property type="match status" value="1"/>
</dbReference>
<dbReference type="Gene3D" id="4.10.1000.10">
    <property type="entry name" value="Zinc finger, CCCH-type"/>
    <property type="match status" value="1"/>
</dbReference>
<dbReference type="PROSITE" id="PS50102">
    <property type="entry name" value="RRM"/>
    <property type="match status" value="1"/>
</dbReference>
<evidence type="ECO:0000256" key="4">
    <source>
        <dbReference type="ARBA" id="ARBA00022884"/>
    </source>
</evidence>
<dbReference type="GO" id="GO:0003723">
    <property type="term" value="F:RNA binding"/>
    <property type="evidence" value="ECO:0007669"/>
    <property type="project" value="UniProtKB-UniRule"/>
</dbReference>
<keyword evidence="1 7" id="KW-0479">Metal-binding</keyword>
<keyword evidence="3 7" id="KW-0862">Zinc</keyword>
<dbReference type="GO" id="GO:0003677">
    <property type="term" value="F:DNA binding"/>
    <property type="evidence" value="ECO:0007669"/>
    <property type="project" value="UniProtKB-KW"/>
</dbReference>
<keyword evidence="5" id="KW-0238">DNA-binding</keyword>
<name>A0AAQ3KW77_9LILI</name>
<dbReference type="Pfam" id="PF00076">
    <property type="entry name" value="RRM_1"/>
    <property type="match status" value="1"/>
</dbReference>
<organism evidence="11 12">
    <name type="scientific">Canna indica</name>
    <name type="common">Indian-shot</name>
    <dbReference type="NCBI Taxonomy" id="4628"/>
    <lineage>
        <taxon>Eukaryota</taxon>
        <taxon>Viridiplantae</taxon>
        <taxon>Streptophyta</taxon>
        <taxon>Embryophyta</taxon>
        <taxon>Tracheophyta</taxon>
        <taxon>Spermatophyta</taxon>
        <taxon>Magnoliopsida</taxon>
        <taxon>Liliopsida</taxon>
        <taxon>Zingiberales</taxon>
        <taxon>Cannaceae</taxon>
        <taxon>Canna</taxon>
    </lineage>
</organism>
<reference evidence="11 12" key="1">
    <citation type="submission" date="2023-10" db="EMBL/GenBank/DDBJ databases">
        <title>Chromosome-scale genome assembly provides insights into flower coloration mechanisms of Canna indica.</title>
        <authorList>
            <person name="Li C."/>
        </authorList>
    </citation>
    <scope>NUCLEOTIDE SEQUENCE [LARGE SCALE GENOMIC DNA]</scope>
    <source>
        <tissue evidence="11">Flower</tissue>
    </source>
</reference>
<dbReference type="PANTHER" id="PTHR24009:SF3">
    <property type="entry name" value="RNA-BINDING (RRM_RBD_RNP MOTIFS) FAMILY PROTEIN-RELATED"/>
    <property type="match status" value="1"/>
</dbReference>
<dbReference type="PANTHER" id="PTHR24009">
    <property type="entry name" value="RNA-BINDING (RRM/RBD/RNP MOTIFS)"/>
    <property type="match status" value="1"/>
</dbReference>
<dbReference type="SUPFAM" id="SSF54928">
    <property type="entry name" value="RNA-binding domain, RBD"/>
    <property type="match status" value="1"/>
</dbReference>
<proteinExistence type="predicted"/>
<evidence type="ECO:0000313" key="12">
    <source>
        <dbReference type="Proteomes" id="UP001327560"/>
    </source>
</evidence>
<evidence type="ECO:0000256" key="2">
    <source>
        <dbReference type="ARBA" id="ARBA00022771"/>
    </source>
</evidence>
<evidence type="ECO:0000256" key="8">
    <source>
        <dbReference type="SAM" id="MobiDB-lite"/>
    </source>
</evidence>
<dbReference type="SMART" id="SM00356">
    <property type="entry name" value="ZnF_C3H1"/>
    <property type="match status" value="1"/>
</dbReference>
<dbReference type="Gene3D" id="3.30.70.330">
    <property type="match status" value="1"/>
</dbReference>
<feature type="region of interest" description="Disordered" evidence="8">
    <location>
        <begin position="279"/>
        <end position="298"/>
    </location>
</feature>
<accession>A0AAQ3KW77</accession>
<feature type="domain" description="RRM" evidence="9">
    <location>
        <begin position="321"/>
        <end position="396"/>
    </location>
</feature>
<evidence type="ECO:0000256" key="7">
    <source>
        <dbReference type="PROSITE-ProRule" id="PRU00723"/>
    </source>
</evidence>
<feature type="zinc finger region" description="C3H1-type" evidence="7">
    <location>
        <begin position="224"/>
        <end position="251"/>
    </location>
</feature>
<protein>
    <submittedName>
        <fullName evidence="11">Zinc finger CCCH domain-containing protein 53-like isoform X1</fullName>
    </submittedName>
</protein>
<evidence type="ECO:0000259" key="10">
    <source>
        <dbReference type="PROSITE" id="PS50103"/>
    </source>
</evidence>
<dbReference type="Pfam" id="PF00642">
    <property type="entry name" value="zf-CCCH"/>
    <property type="match status" value="1"/>
</dbReference>
<evidence type="ECO:0000256" key="3">
    <source>
        <dbReference type="ARBA" id="ARBA00022833"/>
    </source>
</evidence>
<sequence>MDADEATRVVFSRIEGLDNPENVAKIMGLLLGQDHSDKEMIRLAFGPEALLQSVVVKARKELGLHPSSSSAATSDDAPFPSLLAPKGSSSSRLLDGAFGASTSLAPPSFFSNTNNVSGAVFDLESAGEFLSQRNPAPSPLCGDCAVLGDEFPLEEQLPSLYGAASTPIGSKSDQFHPDFTGDCRSPSRNVESFLPPYPMSCGSETGQLRRSSSDDTYFGGDNAWRGCKPCAYFARGYCKNGHNCRFLHPFTDHSVAIGEMTAALEKRCRALLQQQNESQRSVASATAAAPTQGEDENQTFMSRPWTMERIASPTPVVNPHRRIFLKFLANNTFTEEDLYDYFSNYGAVQDVRIPYQQKGTFGFVTFIHAKTVKLVLSKGNPHIVCGVRVFVKRYKVPDKHRKQHQPEDESFDFSGRTAPTALDSGDSFDFPQLAGLQQVINQRFMDLQLMDLNNSNQFDSSAINTQSNTTLQEEFACLVEPLQCVAEPSAANTTNESTSKEEIDSGESMEHNPPDSLFKSPNIGDASSAAVYSEDNVMEDGSSIPGIRLAMELLKDS</sequence>
<dbReference type="Proteomes" id="UP001327560">
    <property type="component" value="Chromosome 8"/>
</dbReference>
<evidence type="ECO:0000256" key="1">
    <source>
        <dbReference type="ARBA" id="ARBA00022723"/>
    </source>
</evidence>